<dbReference type="InterPro" id="IPR029058">
    <property type="entry name" value="AB_hydrolase_fold"/>
</dbReference>
<dbReference type="Proteomes" id="UP001307849">
    <property type="component" value="Unassembled WGS sequence"/>
</dbReference>
<keyword evidence="6" id="KW-1185">Reference proteome</keyword>
<accession>A0AAN8NQE8</accession>
<feature type="repeat" description="ANK" evidence="3">
    <location>
        <begin position="594"/>
        <end position="626"/>
    </location>
</feature>
<reference evidence="5 6" key="1">
    <citation type="submission" date="2019-10" db="EMBL/GenBank/DDBJ databases">
        <authorList>
            <person name="Palmer J.M."/>
        </authorList>
    </citation>
    <scope>NUCLEOTIDE SEQUENCE [LARGE SCALE GENOMIC DNA]</scope>
    <source>
        <strain evidence="5 6">TWF506</strain>
    </source>
</reference>
<dbReference type="PANTHER" id="PTHR24198">
    <property type="entry name" value="ANKYRIN REPEAT AND PROTEIN KINASE DOMAIN-CONTAINING PROTEIN"/>
    <property type="match status" value="1"/>
</dbReference>
<feature type="compositionally biased region" description="Basic and acidic residues" evidence="4">
    <location>
        <begin position="391"/>
        <end position="401"/>
    </location>
</feature>
<dbReference type="AlphaFoldDB" id="A0AAN8NQE8"/>
<proteinExistence type="predicted"/>
<dbReference type="InterPro" id="IPR002110">
    <property type="entry name" value="Ankyrin_rpt"/>
</dbReference>
<dbReference type="SMART" id="SM00248">
    <property type="entry name" value="ANK"/>
    <property type="match status" value="6"/>
</dbReference>
<sequence length="718" mass="80689">MASVKNQNTYRASGLRADITLEGFRRVLRSQLTNEEKRSIKVNLPNLAPSPISNGHSWQTAIFSFHPKVPSFLNIKNFNKEGKLHIRDTRNSRIEIDFDFWGLTQLYRPRGEICLDIVAVTGLNGHAFGSWVGATTDWPKPMWLWEFLADEPYLGPRCRVMIYGYNAKTKSTAVHTTDDYVNGFLSELMKARARDSEVTRPLVLLGHCYGGLIISHAFTKSFWNPCFKSIYHSTVGIFFFGVPHKGIYLEDVDKAVRSNLEEYEQGIRLLKSIDYEAAVTPNTDFFRHLVEKSKLRLTQFYETLKTPMVQQLQGSKDYGRIGDGVIVVSRDSAVVGVRAGFEEAHDSDGNHSSLVKITKREDRTYTTIRDILLEIIRSGGNEVQKRIKNQNAEEKQHRDSVKSNSHPESTTDKARYIYIHSQLLRIAAHANKNSLAEWLLQNGADPNLPIDAQNKKYSGMQWRFDLGYIPNSQEELSENITNQKIVGQILQSSETALALAIKRRNPETVELLLRYHANPNSKCSADENSKTPLHEACLLGDASIVQHILSKNADTNATTKYGSRSPLHEVAEAGWPLESLLLDHGARIDARTRNGDTALHIAAGKGHIGLVQRLHEKGADVAALNNDKATSLHEAAKFGHVLVASVLLKRDKDRVIMDFQDVDGHTALHNAAYGGHVEMVKFLLEKGANRMLKTCVHETAFELAIRNGHRNLGRLFET</sequence>
<dbReference type="Gene3D" id="1.25.40.20">
    <property type="entry name" value="Ankyrin repeat-containing domain"/>
    <property type="match status" value="3"/>
</dbReference>
<evidence type="ECO:0000313" key="5">
    <source>
        <dbReference type="EMBL" id="KAK6514409.1"/>
    </source>
</evidence>
<dbReference type="SUPFAM" id="SSF53474">
    <property type="entry name" value="alpha/beta-Hydrolases"/>
    <property type="match status" value="1"/>
</dbReference>
<evidence type="ECO:0000256" key="1">
    <source>
        <dbReference type="ARBA" id="ARBA00022737"/>
    </source>
</evidence>
<name>A0AAN8NQE8_9PEZI</name>
<dbReference type="SUPFAM" id="SSF48403">
    <property type="entry name" value="Ankyrin repeat"/>
    <property type="match status" value="1"/>
</dbReference>
<evidence type="ECO:0000256" key="4">
    <source>
        <dbReference type="SAM" id="MobiDB-lite"/>
    </source>
</evidence>
<keyword evidence="2 3" id="KW-0040">ANK repeat</keyword>
<dbReference type="PANTHER" id="PTHR24198:SF165">
    <property type="entry name" value="ANKYRIN REPEAT-CONTAINING PROTEIN-RELATED"/>
    <property type="match status" value="1"/>
</dbReference>
<dbReference type="EMBL" id="JAVHJM010000005">
    <property type="protein sequence ID" value="KAK6514409.1"/>
    <property type="molecule type" value="Genomic_DNA"/>
</dbReference>
<evidence type="ECO:0000256" key="2">
    <source>
        <dbReference type="ARBA" id="ARBA00023043"/>
    </source>
</evidence>
<gene>
    <name evidence="5" type="ORF">TWF506_008802</name>
</gene>
<evidence type="ECO:0000256" key="3">
    <source>
        <dbReference type="PROSITE-ProRule" id="PRU00023"/>
    </source>
</evidence>
<protein>
    <submittedName>
        <fullName evidence="5">Uncharacterized protein</fullName>
    </submittedName>
</protein>
<dbReference type="PRINTS" id="PR01415">
    <property type="entry name" value="ANKYRIN"/>
</dbReference>
<comment type="caution">
    <text evidence="5">The sequence shown here is derived from an EMBL/GenBank/DDBJ whole genome shotgun (WGS) entry which is preliminary data.</text>
</comment>
<dbReference type="PROSITE" id="PS50297">
    <property type="entry name" value="ANK_REP_REGION"/>
    <property type="match status" value="3"/>
</dbReference>
<feature type="region of interest" description="Disordered" evidence="4">
    <location>
        <begin position="389"/>
        <end position="409"/>
    </location>
</feature>
<dbReference type="Pfam" id="PF12796">
    <property type="entry name" value="Ank_2"/>
    <property type="match status" value="3"/>
</dbReference>
<organism evidence="5 6">
    <name type="scientific">Arthrobotrys conoides</name>
    <dbReference type="NCBI Taxonomy" id="74498"/>
    <lineage>
        <taxon>Eukaryota</taxon>
        <taxon>Fungi</taxon>
        <taxon>Dikarya</taxon>
        <taxon>Ascomycota</taxon>
        <taxon>Pezizomycotina</taxon>
        <taxon>Orbiliomycetes</taxon>
        <taxon>Orbiliales</taxon>
        <taxon>Orbiliaceae</taxon>
        <taxon>Arthrobotrys</taxon>
    </lineage>
</organism>
<evidence type="ECO:0000313" key="6">
    <source>
        <dbReference type="Proteomes" id="UP001307849"/>
    </source>
</evidence>
<keyword evidence="1" id="KW-0677">Repeat</keyword>
<dbReference type="PROSITE" id="PS50088">
    <property type="entry name" value="ANK_REPEAT"/>
    <property type="match status" value="3"/>
</dbReference>
<feature type="repeat" description="ANK" evidence="3">
    <location>
        <begin position="528"/>
        <end position="560"/>
    </location>
</feature>
<feature type="repeat" description="ANK" evidence="3">
    <location>
        <begin position="663"/>
        <end position="689"/>
    </location>
</feature>
<dbReference type="InterPro" id="IPR036770">
    <property type="entry name" value="Ankyrin_rpt-contain_sf"/>
</dbReference>